<evidence type="ECO:0000256" key="3">
    <source>
        <dbReference type="ARBA" id="ARBA00023082"/>
    </source>
</evidence>
<keyword evidence="2 6" id="KW-0805">Transcription regulation</keyword>
<evidence type="ECO:0000256" key="5">
    <source>
        <dbReference type="ARBA" id="ARBA00023163"/>
    </source>
</evidence>
<keyword evidence="4 6" id="KW-0238">DNA-binding</keyword>
<dbReference type="PRINTS" id="PR00046">
    <property type="entry name" value="SIGMA70FCT"/>
</dbReference>
<keyword evidence="10" id="KW-1185">Reference proteome</keyword>
<dbReference type="InterPro" id="IPR012760">
    <property type="entry name" value="RNA_pol_sigma_RpoD_C"/>
</dbReference>
<dbReference type="PANTHER" id="PTHR30603:SF60">
    <property type="entry name" value="RNA POLYMERASE SIGMA FACTOR RPOD"/>
    <property type="match status" value="1"/>
</dbReference>
<dbReference type="InterPro" id="IPR000943">
    <property type="entry name" value="RNA_pol_sigma70"/>
</dbReference>
<feature type="region of interest" description="Sigma-70 factor domain-2" evidence="6">
    <location>
        <begin position="356"/>
        <end position="426"/>
    </location>
</feature>
<dbReference type="GO" id="GO:0003677">
    <property type="term" value="F:DNA binding"/>
    <property type="evidence" value="ECO:0007669"/>
    <property type="project" value="UniProtKB-UniRule"/>
</dbReference>
<dbReference type="AlphaFoldDB" id="A0A6V8LKP9"/>
<dbReference type="FunFam" id="1.10.10.10:FF:000002">
    <property type="entry name" value="RNA polymerase sigma factor SigA"/>
    <property type="match status" value="1"/>
</dbReference>
<keyword evidence="1 6" id="KW-0963">Cytoplasm</keyword>
<dbReference type="FunFam" id="1.10.601.10:FF:000001">
    <property type="entry name" value="RNA polymerase sigma factor SigA"/>
    <property type="match status" value="1"/>
</dbReference>
<comment type="similarity">
    <text evidence="6">Belongs to the sigma-70 factor family. RpoD/SigA subfamily.</text>
</comment>
<evidence type="ECO:0000259" key="7">
    <source>
        <dbReference type="PROSITE" id="PS00715"/>
    </source>
</evidence>
<dbReference type="PROSITE" id="PS00715">
    <property type="entry name" value="SIGMA70_1"/>
    <property type="match status" value="1"/>
</dbReference>
<dbReference type="InterPro" id="IPR007627">
    <property type="entry name" value="RNA_pol_sigma70_r2"/>
</dbReference>
<dbReference type="PROSITE" id="PS00716">
    <property type="entry name" value="SIGMA70_2"/>
    <property type="match status" value="1"/>
</dbReference>
<evidence type="ECO:0000259" key="8">
    <source>
        <dbReference type="PROSITE" id="PS00716"/>
    </source>
</evidence>
<accession>A0A6V8LKP9</accession>
<evidence type="ECO:0000256" key="6">
    <source>
        <dbReference type="HAMAP-Rule" id="MF_00963"/>
    </source>
</evidence>
<comment type="subcellular location">
    <subcellularLocation>
        <location evidence="6">Cytoplasm</location>
    </subcellularLocation>
</comment>
<organism evidence="9 10">
    <name type="scientific">Fundidesulfovibrio magnetotacticus</name>
    <dbReference type="NCBI Taxonomy" id="2730080"/>
    <lineage>
        <taxon>Bacteria</taxon>
        <taxon>Pseudomonadati</taxon>
        <taxon>Thermodesulfobacteriota</taxon>
        <taxon>Desulfovibrionia</taxon>
        <taxon>Desulfovibrionales</taxon>
        <taxon>Desulfovibrionaceae</taxon>
        <taxon>Fundidesulfovibrio</taxon>
    </lineage>
</organism>
<dbReference type="Gene3D" id="1.10.601.10">
    <property type="entry name" value="RNA Polymerase Primary Sigma Factor"/>
    <property type="match status" value="1"/>
</dbReference>
<dbReference type="Pfam" id="PF00140">
    <property type="entry name" value="Sigma70_r1_2"/>
    <property type="match status" value="1"/>
</dbReference>
<name>A0A6V8LKP9_9BACT</name>
<dbReference type="InterPro" id="IPR007624">
    <property type="entry name" value="RNA_pol_sigma70_r3"/>
</dbReference>
<dbReference type="EMBL" id="BLTE01000001">
    <property type="protein sequence ID" value="GFK92254.1"/>
    <property type="molecule type" value="Genomic_DNA"/>
</dbReference>
<dbReference type="RefSeq" id="WP_173080223.1">
    <property type="nucleotide sequence ID" value="NZ_BLTE01000001.1"/>
</dbReference>
<gene>
    <name evidence="9" type="primary">rpoD</name>
    <name evidence="6" type="synonym">sigA</name>
    <name evidence="9" type="ORF">NNJEOMEG_00076</name>
</gene>
<dbReference type="Pfam" id="PF04539">
    <property type="entry name" value="Sigma70_r3"/>
    <property type="match status" value="1"/>
</dbReference>
<dbReference type="GO" id="GO:0005737">
    <property type="term" value="C:cytoplasm"/>
    <property type="evidence" value="ECO:0007669"/>
    <property type="project" value="UniProtKB-SubCell"/>
</dbReference>
<dbReference type="SUPFAM" id="SSF88946">
    <property type="entry name" value="Sigma2 domain of RNA polymerase sigma factors"/>
    <property type="match status" value="1"/>
</dbReference>
<reference evidence="9 10" key="2">
    <citation type="submission" date="2020-05" db="EMBL/GenBank/DDBJ databases">
        <title>Draft genome sequence of Desulfovibrio sp. strainFSS-1.</title>
        <authorList>
            <person name="Shimoshige H."/>
            <person name="Kobayashi H."/>
            <person name="Maekawa T."/>
        </authorList>
    </citation>
    <scope>NUCLEOTIDE SEQUENCE [LARGE SCALE GENOMIC DNA]</scope>
    <source>
        <strain evidence="9 10">SIID29052-01</strain>
    </source>
</reference>
<dbReference type="InterPro" id="IPR050239">
    <property type="entry name" value="Sigma-70_RNA_pol_init_factors"/>
</dbReference>
<dbReference type="CDD" id="cd06171">
    <property type="entry name" value="Sigma70_r4"/>
    <property type="match status" value="1"/>
</dbReference>
<dbReference type="PANTHER" id="PTHR30603">
    <property type="entry name" value="RNA POLYMERASE SIGMA FACTOR RPO"/>
    <property type="match status" value="1"/>
</dbReference>
<comment type="subunit">
    <text evidence="6">Interacts transiently with the RNA polymerase catalytic core.</text>
</comment>
<dbReference type="HAMAP" id="MF_00963">
    <property type="entry name" value="Sigma70_RpoD_SigA"/>
    <property type="match status" value="1"/>
</dbReference>
<dbReference type="Proteomes" id="UP000494245">
    <property type="component" value="Unassembled WGS sequence"/>
</dbReference>
<dbReference type="Gene3D" id="1.10.10.10">
    <property type="entry name" value="Winged helix-like DNA-binding domain superfamily/Winged helix DNA-binding domain"/>
    <property type="match status" value="2"/>
</dbReference>
<dbReference type="InterPro" id="IPR014284">
    <property type="entry name" value="RNA_pol_sigma-70_dom"/>
</dbReference>
<reference evidence="9 10" key="1">
    <citation type="submission" date="2020-04" db="EMBL/GenBank/DDBJ databases">
        <authorList>
            <consortium name="Desulfovibrio sp. FSS-1 genome sequencing consortium"/>
            <person name="Shimoshige H."/>
            <person name="Kobayashi H."/>
            <person name="Maekawa T."/>
        </authorList>
    </citation>
    <scope>NUCLEOTIDE SEQUENCE [LARGE SCALE GENOMIC DNA]</scope>
    <source>
        <strain evidence="9 10">SIID29052-01</strain>
    </source>
</reference>
<dbReference type="InterPro" id="IPR009042">
    <property type="entry name" value="RNA_pol_sigma70_r1_2"/>
</dbReference>
<dbReference type="InterPro" id="IPR007630">
    <property type="entry name" value="RNA_pol_sigma70_r4"/>
</dbReference>
<dbReference type="InterPro" id="IPR013324">
    <property type="entry name" value="RNA_pol_sigma_r3/r4-like"/>
</dbReference>
<dbReference type="NCBIfam" id="NF004208">
    <property type="entry name" value="PRK05658.1"/>
    <property type="match status" value="1"/>
</dbReference>
<dbReference type="SUPFAM" id="SSF88659">
    <property type="entry name" value="Sigma3 and sigma4 domains of RNA polymerase sigma factors"/>
    <property type="match status" value="2"/>
</dbReference>
<feature type="domain" description="RNA polymerase sigma-70" evidence="7">
    <location>
        <begin position="380"/>
        <end position="393"/>
    </location>
</feature>
<dbReference type="NCBIfam" id="TIGR02937">
    <property type="entry name" value="sigma70-ECF"/>
    <property type="match status" value="1"/>
</dbReference>
<dbReference type="GO" id="GO:0016987">
    <property type="term" value="F:sigma factor activity"/>
    <property type="evidence" value="ECO:0007669"/>
    <property type="project" value="UniProtKB-UniRule"/>
</dbReference>
<keyword evidence="5 6" id="KW-0804">Transcription</keyword>
<keyword evidence="3 6" id="KW-0731">Sigma factor</keyword>
<feature type="region of interest" description="Sigma-70 factor domain-3" evidence="6">
    <location>
        <begin position="435"/>
        <end position="511"/>
    </location>
</feature>
<evidence type="ECO:0000313" key="10">
    <source>
        <dbReference type="Proteomes" id="UP000494245"/>
    </source>
</evidence>
<feature type="DNA-binding region" description="H-T-H motif" evidence="6">
    <location>
        <begin position="550"/>
        <end position="569"/>
    </location>
</feature>
<dbReference type="Pfam" id="PF04542">
    <property type="entry name" value="Sigma70_r2"/>
    <property type="match status" value="1"/>
</dbReference>
<evidence type="ECO:0000256" key="1">
    <source>
        <dbReference type="ARBA" id="ARBA00022490"/>
    </source>
</evidence>
<dbReference type="Gene3D" id="1.10.220.120">
    <property type="entry name" value="Sigma-70 factor, region 1.1"/>
    <property type="match status" value="1"/>
</dbReference>
<evidence type="ECO:0000256" key="2">
    <source>
        <dbReference type="ARBA" id="ARBA00023015"/>
    </source>
</evidence>
<comment type="caution">
    <text evidence="9">The sequence shown here is derived from an EMBL/GenBank/DDBJ whole genome shotgun (WGS) entry which is preliminary data.</text>
</comment>
<evidence type="ECO:0000256" key="4">
    <source>
        <dbReference type="ARBA" id="ARBA00023125"/>
    </source>
</evidence>
<sequence length="590" mass="67995">MSNIKDIQQIKTLIAKGKEKGFLTFEEVNKALPTELSANPDQIEEVISIFDSMDIAIVDSEKEMRKIEVMPAEGEEAPEEGGLELTESEDALDYSSRSTDPVRMYLREMGAVPLLDRDGEVNIAKKIENGEMDVLYALVEVPVALEELIQVGEDLKLGRIKLKDVVKTIEEDDPSEDEMNQRSRVILLLDELKAIFKKRRKVYCKLDSCACLERRVAGVQREIMAFKDEVVNRLRDIKLEKTLIDRVIETVEDYVRQMHNCQRDLSAYILSTGRTQSEIQSLFQQLEARDINPMVAAESLSMTVEEVFSFKEMIMAKMEILHRLQDKCCHHVSDLEEVLWRIKRGNNAASRAKQELIRANLRLVVSIAKKYTNRGLQFLDLIQEGNIGLMKAVDKFEYQRGYKFSTYATWWIRQAITRAIADQARTIRIPVHMIETINKLIRTSRYLVQELGRDPTPEEIAERMDYPLEKVKKVLKIAKEPISLETPIGDEEDSSLGDFIEDKKALAPAEEVVNTKLMEQIARVLSDLTPREEQVLRKRFGIGEKSDHTLEEVGKLFNVTRERIRQIEAKALRKLRHPVRSQHLRSYYES</sequence>
<dbReference type="InterPro" id="IPR013325">
    <property type="entry name" value="RNA_pol_sigma_r2"/>
</dbReference>
<feature type="short sequence motif" description="Interaction with polymerase core subunit RpoC" evidence="6">
    <location>
        <begin position="380"/>
        <end position="383"/>
    </location>
</feature>
<dbReference type="NCBIfam" id="TIGR02393">
    <property type="entry name" value="RpoD_Cterm"/>
    <property type="match status" value="1"/>
</dbReference>
<dbReference type="Pfam" id="PF03979">
    <property type="entry name" value="Sigma70_r1_1"/>
    <property type="match status" value="1"/>
</dbReference>
<comment type="function">
    <text evidence="6">Sigma factors are initiation factors that promote the attachment of RNA polymerase to specific initiation sites and are then released. This sigma factor is the primary sigma factor during exponential growth.</text>
</comment>
<dbReference type="InterPro" id="IPR036388">
    <property type="entry name" value="WH-like_DNA-bd_sf"/>
</dbReference>
<dbReference type="InterPro" id="IPR007127">
    <property type="entry name" value="RNA_pol_sigma_70_r1_1"/>
</dbReference>
<dbReference type="GO" id="GO:0006352">
    <property type="term" value="P:DNA-templated transcription initiation"/>
    <property type="evidence" value="ECO:0007669"/>
    <property type="project" value="UniProtKB-UniRule"/>
</dbReference>
<evidence type="ECO:0000313" key="9">
    <source>
        <dbReference type="EMBL" id="GFK92254.1"/>
    </source>
</evidence>
<dbReference type="Pfam" id="PF04545">
    <property type="entry name" value="Sigma70_r4"/>
    <property type="match status" value="1"/>
</dbReference>
<feature type="region of interest" description="Sigma-70 factor domain-4" evidence="6">
    <location>
        <begin position="524"/>
        <end position="577"/>
    </location>
</feature>
<dbReference type="InterPro" id="IPR028630">
    <property type="entry name" value="Sigma70_RpoD"/>
</dbReference>
<protein>
    <recommendedName>
        <fullName evidence="6">RNA polymerase sigma factor SigA</fullName>
    </recommendedName>
</protein>
<feature type="domain" description="RNA polymerase sigma-70" evidence="8">
    <location>
        <begin position="549"/>
        <end position="575"/>
    </location>
</feature>
<proteinExistence type="inferred from homology"/>
<dbReference type="InterPro" id="IPR042189">
    <property type="entry name" value="RNA_pol_sigma_70_r1_1_sf"/>
</dbReference>